<gene>
    <name evidence="1" type="ORF">TM448B01807_0003</name>
</gene>
<reference evidence="1" key="1">
    <citation type="submission" date="2020-03" db="EMBL/GenBank/DDBJ databases">
        <title>The deep terrestrial virosphere.</title>
        <authorList>
            <person name="Holmfeldt K."/>
            <person name="Nilsson E."/>
            <person name="Simone D."/>
            <person name="Lopez-Fernandez M."/>
            <person name="Wu X."/>
            <person name="de Brujin I."/>
            <person name="Lundin D."/>
            <person name="Andersson A."/>
            <person name="Bertilsson S."/>
            <person name="Dopson M."/>
        </authorList>
    </citation>
    <scope>NUCLEOTIDE SEQUENCE</scope>
    <source>
        <strain evidence="1">TM448B01807</strain>
    </source>
</reference>
<evidence type="ECO:0000313" key="1">
    <source>
        <dbReference type="EMBL" id="QJI00049.1"/>
    </source>
</evidence>
<sequence>MIKYKKETKEIDIFVSAICDKCEKEFTDDMEIQEFLHIRDTGGYNSIFGDGVKIEYDICQYCLFLFLDNKKTIILKTATDCYD</sequence>
<name>A0A6M3XQ73_9ZZZZ</name>
<protein>
    <submittedName>
        <fullName evidence="1">Uncharacterized protein</fullName>
    </submittedName>
</protein>
<dbReference type="EMBL" id="MT144825">
    <property type="protein sequence ID" value="QJI00049.1"/>
    <property type="molecule type" value="Genomic_DNA"/>
</dbReference>
<dbReference type="AlphaFoldDB" id="A0A6M3XQ73"/>
<organism evidence="1">
    <name type="scientific">viral metagenome</name>
    <dbReference type="NCBI Taxonomy" id="1070528"/>
    <lineage>
        <taxon>unclassified sequences</taxon>
        <taxon>metagenomes</taxon>
        <taxon>organismal metagenomes</taxon>
    </lineage>
</organism>
<accession>A0A6M3XQ73</accession>
<proteinExistence type="predicted"/>